<gene>
    <name evidence="1" type="ORF">CN585_23440</name>
</gene>
<evidence type="ECO:0000313" key="1">
    <source>
        <dbReference type="EMBL" id="PEP99856.1"/>
    </source>
</evidence>
<comment type="caution">
    <text evidence="1">The sequence shown here is derived from an EMBL/GenBank/DDBJ whole genome shotgun (WGS) entry which is preliminary data.</text>
</comment>
<accession>A0A2A8H9Z6</accession>
<dbReference type="Proteomes" id="UP000220841">
    <property type="component" value="Unassembled WGS sequence"/>
</dbReference>
<dbReference type="AlphaFoldDB" id="A0A2A8H9Z6"/>
<reference evidence="1 2" key="1">
    <citation type="submission" date="2017-09" db="EMBL/GenBank/DDBJ databases">
        <title>Large-scale bioinformatics analysis of Bacillus genomes uncovers conserved roles of natural products in bacterial physiology.</title>
        <authorList>
            <consortium name="Agbiome Team Llc"/>
            <person name="Bleich R.M."/>
            <person name="Grubbs K.J."/>
            <person name="Santa Maria K.C."/>
            <person name="Allen S.E."/>
            <person name="Farag S."/>
            <person name="Shank E.A."/>
            <person name="Bowers A."/>
        </authorList>
    </citation>
    <scope>NUCLEOTIDE SEQUENCE [LARGE SCALE GENOMIC DNA]</scope>
    <source>
        <strain evidence="1 2">AFS021349</strain>
    </source>
</reference>
<proteinExistence type="predicted"/>
<name>A0A2A8H9Z6_9BACI</name>
<protein>
    <submittedName>
        <fullName evidence="1">Uncharacterized protein</fullName>
    </submittedName>
</protein>
<sequence>MDTIREAVSEIRTFFYTIESPTNGIKYWKINLTYYNDSFYGAATCTNLNLHVGWADLKVQDDKSAAQIIINKIKENLY</sequence>
<dbReference type="EMBL" id="NUBY01000141">
    <property type="protein sequence ID" value="PEP99856.1"/>
    <property type="molecule type" value="Genomic_DNA"/>
</dbReference>
<organism evidence="1 2">
    <name type="scientific">Bacillus toyonensis</name>
    <dbReference type="NCBI Taxonomy" id="155322"/>
    <lineage>
        <taxon>Bacteria</taxon>
        <taxon>Bacillati</taxon>
        <taxon>Bacillota</taxon>
        <taxon>Bacilli</taxon>
        <taxon>Bacillales</taxon>
        <taxon>Bacillaceae</taxon>
        <taxon>Bacillus</taxon>
        <taxon>Bacillus cereus group</taxon>
    </lineage>
</organism>
<dbReference type="RefSeq" id="WP_098227300.1">
    <property type="nucleotide sequence ID" value="NZ_NUBY01000141.1"/>
</dbReference>
<evidence type="ECO:0000313" key="2">
    <source>
        <dbReference type="Proteomes" id="UP000220841"/>
    </source>
</evidence>